<dbReference type="Gene3D" id="2.60.40.1240">
    <property type="match status" value="1"/>
</dbReference>
<feature type="region of interest" description="Disordered" evidence="2">
    <location>
        <begin position="26"/>
        <end position="56"/>
    </location>
</feature>
<keyword evidence="6" id="KW-1185">Reference proteome</keyword>
<organism evidence="5 6">
    <name type="scientific">Streptococcus criceti HS-6</name>
    <dbReference type="NCBI Taxonomy" id="873449"/>
    <lineage>
        <taxon>Bacteria</taxon>
        <taxon>Bacillati</taxon>
        <taxon>Bacillota</taxon>
        <taxon>Bacilli</taxon>
        <taxon>Lactobacillales</taxon>
        <taxon>Streptococcaceae</taxon>
        <taxon>Streptococcus</taxon>
    </lineage>
</organism>
<gene>
    <name evidence="5" type="ORF">STRCR_0805</name>
</gene>
<evidence type="ECO:0000256" key="2">
    <source>
        <dbReference type="SAM" id="MobiDB-lite"/>
    </source>
</evidence>
<name>G5JRU7_STRCG</name>
<dbReference type="InterPro" id="IPR029050">
    <property type="entry name" value="Immunoprotect_excell_Ig-like"/>
</dbReference>
<feature type="domain" description="DUF4352" evidence="4">
    <location>
        <begin position="64"/>
        <end position="190"/>
    </location>
</feature>
<reference evidence="5" key="1">
    <citation type="submission" date="2011-07" db="EMBL/GenBank/DDBJ databases">
        <authorList>
            <person name="Stanhope M.J."/>
            <person name="Durkin A.S."/>
            <person name="Hostetler J."/>
            <person name="Kim M."/>
            <person name="Radune D."/>
            <person name="Singh I."/>
            <person name="Town C.D."/>
        </authorList>
    </citation>
    <scope>NUCLEOTIDE SEQUENCE [LARGE SCALE GENOMIC DNA]</scope>
    <source>
        <strain evidence="5">HS-6</strain>
    </source>
</reference>
<evidence type="ECO:0000256" key="1">
    <source>
        <dbReference type="ARBA" id="ARBA00022729"/>
    </source>
</evidence>
<dbReference type="InterPro" id="IPR029051">
    <property type="entry name" value="DUF4352"/>
</dbReference>
<dbReference type="RefSeq" id="WP_004227016.1">
    <property type="nucleotide sequence ID" value="NZ_AEUV02000002.1"/>
</dbReference>
<evidence type="ECO:0000313" key="5">
    <source>
        <dbReference type="EMBL" id="EHI74150.1"/>
    </source>
</evidence>
<evidence type="ECO:0000259" key="4">
    <source>
        <dbReference type="Pfam" id="PF11611"/>
    </source>
</evidence>
<dbReference type="STRING" id="873449.STRCR_0805"/>
<evidence type="ECO:0000256" key="3">
    <source>
        <dbReference type="SAM" id="SignalP"/>
    </source>
</evidence>
<evidence type="ECO:0000313" key="6">
    <source>
        <dbReference type="Proteomes" id="UP000004322"/>
    </source>
</evidence>
<feature type="compositionally biased region" description="Low complexity" evidence="2">
    <location>
        <begin position="30"/>
        <end position="39"/>
    </location>
</feature>
<accession>G5JRU7</accession>
<dbReference type="AlphaFoldDB" id="G5JRU7"/>
<keyword evidence="1 3" id="KW-0732">Signal</keyword>
<dbReference type="EMBL" id="AEUV02000002">
    <property type="protein sequence ID" value="EHI74150.1"/>
    <property type="molecule type" value="Genomic_DNA"/>
</dbReference>
<dbReference type="Pfam" id="PF11611">
    <property type="entry name" value="DUF4352"/>
    <property type="match status" value="1"/>
</dbReference>
<sequence>MKKLKGCLSVIVLLMIIGAIGSAFGKDSRSSANTSSNSRVQKEVTDTIKSTKKKAGQKKTHKTYGIGDVVKVGNVEYTVNSVSQATSVGSEYFGETAQGVYLLVNITVKNNGKESLSVSDDFFKIYKGDTEYKSDSEASLYANDNTGFFLEEINPGNSVTSTVAIDVPQNIANAKGLQLQVQTGVWGTEKARINIQ</sequence>
<protein>
    <recommendedName>
        <fullName evidence="4">DUF4352 domain-containing protein</fullName>
    </recommendedName>
</protein>
<proteinExistence type="predicted"/>
<comment type="caution">
    <text evidence="5">The sequence shown here is derived from an EMBL/GenBank/DDBJ whole genome shotgun (WGS) entry which is preliminary data.</text>
</comment>
<feature type="chain" id="PRO_5003479340" description="DUF4352 domain-containing protein" evidence="3">
    <location>
        <begin position="26"/>
        <end position="196"/>
    </location>
</feature>
<dbReference type="Proteomes" id="UP000004322">
    <property type="component" value="Unassembled WGS sequence"/>
</dbReference>
<dbReference type="eggNOG" id="ENOG5032TRR">
    <property type="taxonomic scope" value="Bacteria"/>
</dbReference>
<feature type="signal peptide" evidence="3">
    <location>
        <begin position="1"/>
        <end position="25"/>
    </location>
</feature>